<dbReference type="RefSeq" id="WP_322448189.1">
    <property type="nucleotide sequence ID" value="NZ_JAXOFX010000017.1"/>
</dbReference>
<evidence type="ECO:0000256" key="1">
    <source>
        <dbReference type="ARBA" id="ARBA00010982"/>
    </source>
</evidence>
<dbReference type="Proteomes" id="UP001290455">
    <property type="component" value="Unassembled WGS sequence"/>
</dbReference>
<dbReference type="PIRSF" id="PIRSF000429">
    <property type="entry name" value="Ac-CoA_Ac_transf"/>
    <property type="match status" value="1"/>
</dbReference>
<dbReference type="EMBL" id="JAXOFX010000017">
    <property type="protein sequence ID" value="MDZ5473896.1"/>
    <property type="molecule type" value="Genomic_DNA"/>
</dbReference>
<feature type="domain" description="Thiolase C-terminal" evidence="8">
    <location>
        <begin position="274"/>
        <end position="393"/>
    </location>
</feature>
<evidence type="ECO:0000256" key="3">
    <source>
        <dbReference type="ARBA" id="ARBA00022679"/>
    </source>
</evidence>
<dbReference type="EC" id="2.3.1.9" evidence="2"/>
<name>A0ABU5J3I0_9BACI</name>
<organism evidence="9 10">
    <name type="scientific">Robertmurraya mangrovi</name>
    <dbReference type="NCBI Taxonomy" id="3098077"/>
    <lineage>
        <taxon>Bacteria</taxon>
        <taxon>Bacillati</taxon>
        <taxon>Bacillota</taxon>
        <taxon>Bacilli</taxon>
        <taxon>Bacillales</taxon>
        <taxon>Bacillaceae</taxon>
        <taxon>Robertmurraya</taxon>
    </lineage>
</organism>
<dbReference type="Pfam" id="PF02803">
    <property type="entry name" value="Thiolase_C"/>
    <property type="match status" value="1"/>
</dbReference>
<dbReference type="PANTHER" id="PTHR18919:SF107">
    <property type="entry name" value="ACETYL-COA ACETYLTRANSFERASE, CYTOSOLIC"/>
    <property type="match status" value="1"/>
</dbReference>
<dbReference type="InterPro" id="IPR016039">
    <property type="entry name" value="Thiolase-like"/>
</dbReference>
<feature type="domain" description="Thiolase N-terminal" evidence="7">
    <location>
        <begin position="4"/>
        <end position="265"/>
    </location>
</feature>
<reference evidence="9 10" key="1">
    <citation type="submission" date="2023-11" db="EMBL/GenBank/DDBJ databases">
        <title>Bacillus jintuensis, isolated from a mudflat on the Beibu Gulf coast.</title>
        <authorList>
            <person name="Li M."/>
        </authorList>
    </citation>
    <scope>NUCLEOTIDE SEQUENCE [LARGE SCALE GENOMIC DNA]</scope>
    <source>
        <strain evidence="9 10">31A1R</strain>
    </source>
</reference>
<evidence type="ECO:0000259" key="8">
    <source>
        <dbReference type="Pfam" id="PF02803"/>
    </source>
</evidence>
<evidence type="ECO:0000256" key="6">
    <source>
        <dbReference type="RuleBase" id="RU003557"/>
    </source>
</evidence>
<proteinExistence type="inferred from homology"/>
<gene>
    <name evidence="9" type="ORF">SM124_19430</name>
</gene>
<evidence type="ECO:0000313" key="10">
    <source>
        <dbReference type="Proteomes" id="UP001290455"/>
    </source>
</evidence>
<keyword evidence="10" id="KW-1185">Reference proteome</keyword>
<keyword evidence="4 6" id="KW-0012">Acyltransferase</keyword>
<evidence type="ECO:0000259" key="7">
    <source>
        <dbReference type="Pfam" id="PF00108"/>
    </source>
</evidence>
<dbReference type="InterPro" id="IPR020616">
    <property type="entry name" value="Thiolase_N"/>
</dbReference>
<protein>
    <recommendedName>
        <fullName evidence="2">acetyl-CoA C-acetyltransferase</fullName>
        <ecNumber evidence="2">2.3.1.9</ecNumber>
    </recommendedName>
    <alternativeName>
        <fullName evidence="5">Acetoacetyl-CoA thiolase</fullName>
    </alternativeName>
</protein>
<dbReference type="InterPro" id="IPR020610">
    <property type="entry name" value="Thiolase_AS"/>
</dbReference>
<evidence type="ECO:0000256" key="5">
    <source>
        <dbReference type="ARBA" id="ARBA00030755"/>
    </source>
</evidence>
<dbReference type="PROSITE" id="PS00737">
    <property type="entry name" value="THIOLASE_2"/>
    <property type="match status" value="1"/>
</dbReference>
<dbReference type="PROSITE" id="PS00099">
    <property type="entry name" value="THIOLASE_3"/>
    <property type="match status" value="1"/>
</dbReference>
<dbReference type="GO" id="GO:0016746">
    <property type="term" value="F:acyltransferase activity"/>
    <property type="evidence" value="ECO:0007669"/>
    <property type="project" value="UniProtKB-KW"/>
</dbReference>
<sequence>MRNVVIVEGVRTAIGKMGGALKDIDVDFLSEKVMREVLVRSGVEGRDVEEVIWGHSKQSSDVPNLARVAALRADLPIEVPGYTVHRQCGSGQQALNNAAQQIMCGLAEVVLAGGAESMSNAPYYLRKARYGYGAGNAEIIDSNTESQPRAQPIEVYGQLTMGLTAENLAEKYNISRLEQDQFAYESQVKAAAAIQKGLFKQEILPYEIKKKKETICFDTDEHPRLTSLEKLATLRPVFKDGGSVTAGNSSGRNDGAAALILMSEDEAKNRGLSPRLRVVSQAVAGVSPEIMGIGPVPATIKALKLAGLTLNDIDLIELNEAFAAQALAVVKELEIDQKKLNVNGGAIALGHPIGGTGAILMVKLMHEMERRGSKYGLVTACIGGGQGIATIVENLRV</sequence>
<keyword evidence="3 6" id="KW-0808">Transferase</keyword>
<evidence type="ECO:0000313" key="9">
    <source>
        <dbReference type="EMBL" id="MDZ5473896.1"/>
    </source>
</evidence>
<dbReference type="SUPFAM" id="SSF53901">
    <property type="entry name" value="Thiolase-like"/>
    <property type="match status" value="2"/>
</dbReference>
<dbReference type="InterPro" id="IPR020613">
    <property type="entry name" value="Thiolase_CS"/>
</dbReference>
<comment type="similarity">
    <text evidence="1 6">Belongs to the thiolase-like superfamily. Thiolase family.</text>
</comment>
<dbReference type="InterPro" id="IPR002155">
    <property type="entry name" value="Thiolase"/>
</dbReference>
<dbReference type="CDD" id="cd00751">
    <property type="entry name" value="thiolase"/>
    <property type="match status" value="1"/>
</dbReference>
<dbReference type="NCBIfam" id="TIGR01930">
    <property type="entry name" value="AcCoA-C-Actrans"/>
    <property type="match status" value="1"/>
</dbReference>
<dbReference type="InterPro" id="IPR020617">
    <property type="entry name" value="Thiolase_C"/>
</dbReference>
<evidence type="ECO:0000256" key="2">
    <source>
        <dbReference type="ARBA" id="ARBA00012705"/>
    </source>
</evidence>
<evidence type="ECO:0000256" key="4">
    <source>
        <dbReference type="ARBA" id="ARBA00023315"/>
    </source>
</evidence>
<dbReference type="Pfam" id="PF00108">
    <property type="entry name" value="Thiolase_N"/>
    <property type="match status" value="1"/>
</dbReference>
<comment type="caution">
    <text evidence="9">The sequence shown here is derived from an EMBL/GenBank/DDBJ whole genome shotgun (WGS) entry which is preliminary data.</text>
</comment>
<dbReference type="Gene3D" id="3.40.47.10">
    <property type="match status" value="2"/>
</dbReference>
<accession>A0ABU5J3I0</accession>
<dbReference type="PANTHER" id="PTHR18919">
    <property type="entry name" value="ACETYL-COA C-ACYLTRANSFERASE"/>
    <property type="match status" value="1"/>
</dbReference>